<dbReference type="SUPFAM" id="SSF81321">
    <property type="entry name" value="Family A G protein-coupled receptor-like"/>
    <property type="match status" value="1"/>
</dbReference>
<dbReference type="Gene3D" id="1.20.1070.10">
    <property type="entry name" value="Rhodopsin 7-helix transmembrane proteins"/>
    <property type="match status" value="1"/>
</dbReference>
<reference evidence="3" key="2">
    <citation type="submission" date="2020-10" db="UniProtKB">
        <authorList>
            <consortium name="WormBaseParasite"/>
        </authorList>
    </citation>
    <scope>IDENTIFICATION</scope>
</reference>
<organism evidence="2 3">
    <name type="scientific">Panagrellus redivivus</name>
    <name type="common">Microworm</name>
    <dbReference type="NCBI Taxonomy" id="6233"/>
    <lineage>
        <taxon>Eukaryota</taxon>
        <taxon>Metazoa</taxon>
        <taxon>Ecdysozoa</taxon>
        <taxon>Nematoda</taxon>
        <taxon>Chromadorea</taxon>
        <taxon>Rhabditida</taxon>
        <taxon>Tylenchina</taxon>
        <taxon>Panagrolaimomorpha</taxon>
        <taxon>Panagrolaimoidea</taxon>
        <taxon>Panagrolaimidae</taxon>
        <taxon>Panagrellus</taxon>
    </lineage>
</organism>
<reference evidence="2" key="1">
    <citation type="journal article" date="2013" name="Genetics">
        <title>The draft genome and transcriptome of Panagrellus redivivus are shaped by the harsh demands of a free-living lifestyle.</title>
        <authorList>
            <person name="Srinivasan J."/>
            <person name="Dillman A.R."/>
            <person name="Macchietto M.G."/>
            <person name="Heikkinen L."/>
            <person name="Lakso M."/>
            <person name="Fracchia K.M."/>
            <person name="Antoshechkin I."/>
            <person name="Mortazavi A."/>
            <person name="Wong G."/>
            <person name="Sternberg P.W."/>
        </authorList>
    </citation>
    <scope>NUCLEOTIDE SEQUENCE [LARGE SCALE GENOMIC DNA]</scope>
    <source>
        <strain evidence="2">MT8872</strain>
    </source>
</reference>
<dbReference type="PANTHER" id="PTHR22943:SF248">
    <property type="entry name" value="SEVEN TM RECEPTOR"/>
    <property type="match status" value="1"/>
</dbReference>
<protein>
    <submittedName>
        <fullName evidence="3">G protein-coupled receptor</fullName>
    </submittedName>
</protein>
<name>A0A7E4W0K8_PANRE</name>
<evidence type="ECO:0000256" key="1">
    <source>
        <dbReference type="SAM" id="Phobius"/>
    </source>
</evidence>
<keyword evidence="1" id="KW-0812">Transmembrane</keyword>
<keyword evidence="1" id="KW-0472">Membrane</keyword>
<evidence type="ECO:0000313" key="2">
    <source>
        <dbReference type="Proteomes" id="UP000492821"/>
    </source>
</evidence>
<proteinExistence type="predicted"/>
<feature type="transmembrane region" description="Helical" evidence="1">
    <location>
        <begin position="240"/>
        <end position="259"/>
    </location>
</feature>
<feature type="transmembrane region" description="Helical" evidence="1">
    <location>
        <begin position="104"/>
        <end position="122"/>
    </location>
</feature>
<feature type="transmembrane region" description="Helical" evidence="1">
    <location>
        <begin position="134"/>
        <end position="152"/>
    </location>
</feature>
<keyword evidence="1" id="KW-1133">Transmembrane helix</keyword>
<dbReference type="WBParaSite" id="Pan_g5429.t1">
    <property type="protein sequence ID" value="Pan_g5429.t1"/>
    <property type="gene ID" value="Pan_g5429"/>
</dbReference>
<feature type="transmembrane region" description="Helical" evidence="1">
    <location>
        <begin position="16"/>
        <end position="38"/>
    </location>
</feature>
<dbReference type="Proteomes" id="UP000492821">
    <property type="component" value="Unassembled WGS sequence"/>
</dbReference>
<keyword evidence="2" id="KW-1185">Reference proteome</keyword>
<sequence>MAIPAFLMFLRNVKRIMAPIVCPIGIVLNVILLTLIITKSPSQMKNFKKVFILTCVTELALAAFNLFFLQTMFHIDGIYYTFTDGVLGPVSRGLSLASHEVHVFFQYACLTNTAVVFTVRYLSVCHDINTSLLAFFPLFGVWWAIILVYVGFLTEIAIDTPDKPSIHTNLRTTEYWAWENSTDYYIADKSRFALYAYILAIPVTLISYFIVLVLAFLIWRKLHKLSSMMSAEQLRAHREITIVLFVEALVPFITPVFPVSLDVLSFVIPHMFSIDFNEISGLIFILSPPVTALSKLASIKPYRDTIFTVIYRAMGKQYVPAGRTTITVVSTVSRTPQSQQLFSVVKK</sequence>
<dbReference type="InterPro" id="IPR019421">
    <property type="entry name" value="7TM_GPCR_serpentine_rcpt_Srd"/>
</dbReference>
<accession>A0A7E4W0K8</accession>
<evidence type="ECO:0000313" key="3">
    <source>
        <dbReference type="WBParaSite" id="Pan_g5429.t1"/>
    </source>
</evidence>
<feature type="transmembrane region" description="Helical" evidence="1">
    <location>
        <begin position="50"/>
        <end position="69"/>
    </location>
</feature>
<feature type="transmembrane region" description="Helical" evidence="1">
    <location>
        <begin position="194"/>
        <end position="219"/>
    </location>
</feature>
<dbReference type="Pfam" id="PF10317">
    <property type="entry name" value="7TM_GPCR_Srd"/>
    <property type="match status" value="1"/>
</dbReference>
<dbReference type="AlphaFoldDB" id="A0A7E4W0K8"/>
<feature type="transmembrane region" description="Helical" evidence="1">
    <location>
        <begin position="279"/>
        <end position="297"/>
    </location>
</feature>
<dbReference type="PANTHER" id="PTHR22943">
    <property type="entry name" value="7-TRANSMEMBRANE DOMAIN RECEPTOR C.ELEGANS"/>
    <property type="match status" value="1"/>
</dbReference>